<feature type="chain" id="PRO_5009302214" description="Porin" evidence="1">
    <location>
        <begin position="25"/>
        <end position="194"/>
    </location>
</feature>
<organism evidence="2 3">
    <name type="scientific">Roseivivax sediminis</name>
    <dbReference type="NCBI Taxonomy" id="936889"/>
    <lineage>
        <taxon>Bacteria</taxon>
        <taxon>Pseudomonadati</taxon>
        <taxon>Pseudomonadota</taxon>
        <taxon>Alphaproteobacteria</taxon>
        <taxon>Rhodobacterales</taxon>
        <taxon>Roseobacteraceae</taxon>
        <taxon>Roseivivax</taxon>
    </lineage>
</organism>
<reference evidence="2 3" key="1">
    <citation type="submission" date="2016-10" db="EMBL/GenBank/DDBJ databases">
        <authorList>
            <person name="Varghese N."/>
            <person name="Submissions S."/>
        </authorList>
    </citation>
    <scope>NUCLEOTIDE SEQUENCE [LARGE SCALE GENOMIC DNA]</scope>
    <source>
        <strain evidence="3">YIM D21,KCTC 23444,ACCC 10710</strain>
    </source>
</reference>
<feature type="signal peptide" evidence="1">
    <location>
        <begin position="1"/>
        <end position="24"/>
    </location>
</feature>
<dbReference type="AlphaFoldDB" id="A0A1I2EN05"/>
<dbReference type="OrthoDB" id="7741116at2"/>
<accession>A0A1I2EN05</accession>
<name>A0A1I2EN05_9RHOB</name>
<proteinExistence type="predicted"/>
<dbReference type="Proteomes" id="UP000325289">
    <property type="component" value="Unassembled WGS sequence"/>
</dbReference>
<dbReference type="RefSeq" id="WP_149759007.1">
    <property type="nucleotide sequence ID" value="NZ_FOMS01000026.1"/>
</dbReference>
<sequence>MTRTTRSALAVAIVFSSSATLTHADGSFLQVDLTPETANAVGAVARGPLNFGLSFNDYEGGSVAGASLTYALPLGEIATLKLGPALAAVRDDDDGFEGIEGGAKVVLDRYTPTSFGGLYLLAEANTIQSSWFALAQTSFGNSGFSAELSRGGSDTYDEATLAINKRIGNGPVSLRAGWRLISEQAFVGVSINTF</sequence>
<evidence type="ECO:0000256" key="1">
    <source>
        <dbReference type="SAM" id="SignalP"/>
    </source>
</evidence>
<evidence type="ECO:0000313" key="2">
    <source>
        <dbReference type="EMBL" id="SFE93741.1"/>
    </source>
</evidence>
<evidence type="ECO:0000313" key="3">
    <source>
        <dbReference type="Proteomes" id="UP000325289"/>
    </source>
</evidence>
<protein>
    <recommendedName>
        <fullName evidence="4">Porin</fullName>
    </recommendedName>
</protein>
<keyword evidence="1" id="KW-0732">Signal</keyword>
<keyword evidence="3" id="KW-1185">Reference proteome</keyword>
<dbReference type="EMBL" id="FOMS01000026">
    <property type="protein sequence ID" value="SFE93741.1"/>
    <property type="molecule type" value="Genomic_DNA"/>
</dbReference>
<gene>
    <name evidence="2" type="ORF">SAMN04515678_1266</name>
</gene>
<evidence type="ECO:0008006" key="4">
    <source>
        <dbReference type="Google" id="ProtNLM"/>
    </source>
</evidence>